<dbReference type="InterPro" id="IPR020843">
    <property type="entry name" value="ER"/>
</dbReference>
<organism evidence="3 4">
    <name type="scientific">Actinacidiphila yanglinensis</name>
    <dbReference type="NCBI Taxonomy" id="310779"/>
    <lineage>
        <taxon>Bacteria</taxon>
        <taxon>Bacillati</taxon>
        <taxon>Actinomycetota</taxon>
        <taxon>Actinomycetes</taxon>
        <taxon>Kitasatosporales</taxon>
        <taxon>Streptomycetaceae</taxon>
        <taxon>Actinacidiphila</taxon>
    </lineage>
</organism>
<dbReference type="EMBL" id="FNVU01000002">
    <property type="protein sequence ID" value="SEF93422.1"/>
    <property type="molecule type" value="Genomic_DNA"/>
</dbReference>
<dbReference type="AlphaFoldDB" id="A0A1H5W1P5"/>
<dbReference type="InterPro" id="IPR036291">
    <property type="entry name" value="NAD(P)-bd_dom_sf"/>
</dbReference>
<dbReference type="PANTHER" id="PTHR44154">
    <property type="entry name" value="QUINONE OXIDOREDUCTASE"/>
    <property type="match status" value="1"/>
</dbReference>
<keyword evidence="1" id="KW-0521">NADP</keyword>
<gene>
    <name evidence="3" type="ORF">SAMN05216223_102530</name>
</gene>
<dbReference type="InterPro" id="IPR011032">
    <property type="entry name" value="GroES-like_sf"/>
</dbReference>
<reference evidence="3 4" key="1">
    <citation type="submission" date="2016-10" db="EMBL/GenBank/DDBJ databases">
        <authorList>
            <person name="de Groot N.N."/>
        </authorList>
    </citation>
    <scope>NUCLEOTIDE SEQUENCE [LARGE SCALE GENOMIC DNA]</scope>
    <source>
        <strain evidence="3 4">CGMCC 4.2023</strain>
    </source>
</reference>
<sequence>MTKAIAFTEFGSADVLHPVDVELPEPGAGQVRIAVRAAGVNPLDSKIRTGAMQQFFPVAFPHVPGLEVAGVVEAVGPGVTGFEAGTPVLGRTATGSYAEQALADVDLLTVKPDSLDWAHAAALPVAAETTYRALEPLGLRSGETLLVHGAAGGVGSVAVQFAVARGLTVIGTAREDNHAYLRELGVIPVRYGDGLVERVRALAPGGVDAAFDLSGRPEALIDSVALTGGTERVITVANAATAAEHGIAFTGGGGDTDRTRPGYEEALSLLAAGKLRIALHHTYPLAEAAEAQRASEAGRLTGKIVLAV</sequence>
<dbReference type="Gene3D" id="3.40.50.720">
    <property type="entry name" value="NAD(P)-binding Rossmann-like Domain"/>
    <property type="match status" value="1"/>
</dbReference>
<dbReference type="RefSeq" id="WP_103884645.1">
    <property type="nucleotide sequence ID" value="NZ_FNVU01000002.1"/>
</dbReference>
<dbReference type="PANTHER" id="PTHR44154:SF1">
    <property type="entry name" value="QUINONE OXIDOREDUCTASE"/>
    <property type="match status" value="1"/>
</dbReference>
<name>A0A1H5W1P5_9ACTN</name>
<dbReference type="OrthoDB" id="3727682at2"/>
<dbReference type="Proteomes" id="UP000236754">
    <property type="component" value="Unassembled WGS sequence"/>
</dbReference>
<proteinExistence type="predicted"/>
<dbReference type="SMART" id="SM00829">
    <property type="entry name" value="PKS_ER"/>
    <property type="match status" value="1"/>
</dbReference>
<dbReference type="Pfam" id="PF08240">
    <property type="entry name" value="ADH_N"/>
    <property type="match status" value="1"/>
</dbReference>
<dbReference type="CDD" id="cd05289">
    <property type="entry name" value="MDR_like_2"/>
    <property type="match status" value="1"/>
</dbReference>
<accession>A0A1H5W1P5</accession>
<evidence type="ECO:0000313" key="4">
    <source>
        <dbReference type="Proteomes" id="UP000236754"/>
    </source>
</evidence>
<dbReference type="Gene3D" id="3.90.180.10">
    <property type="entry name" value="Medium-chain alcohol dehydrogenases, catalytic domain"/>
    <property type="match status" value="1"/>
</dbReference>
<keyword evidence="4" id="KW-1185">Reference proteome</keyword>
<feature type="domain" description="Enoyl reductase (ER)" evidence="2">
    <location>
        <begin position="11"/>
        <end position="306"/>
    </location>
</feature>
<dbReference type="SUPFAM" id="SSF50129">
    <property type="entry name" value="GroES-like"/>
    <property type="match status" value="1"/>
</dbReference>
<dbReference type="InterPro" id="IPR051603">
    <property type="entry name" value="Zinc-ADH_QOR/CCCR"/>
</dbReference>
<dbReference type="GO" id="GO:0016491">
    <property type="term" value="F:oxidoreductase activity"/>
    <property type="evidence" value="ECO:0007669"/>
    <property type="project" value="InterPro"/>
</dbReference>
<dbReference type="SUPFAM" id="SSF51735">
    <property type="entry name" value="NAD(P)-binding Rossmann-fold domains"/>
    <property type="match status" value="1"/>
</dbReference>
<dbReference type="InterPro" id="IPR013154">
    <property type="entry name" value="ADH-like_N"/>
</dbReference>
<evidence type="ECO:0000259" key="2">
    <source>
        <dbReference type="SMART" id="SM00829"/>
    </source>
</evidence>
<evidence type="ECO:0000313" key="3">
    <source>
        <dbReference type="EMBL" id="SEF93422.1"/>
    </source>
</evidence>
<dbReference type="Pfam" id="PF13602">
    <property type="entry name" value="ADH_zinc_N_2"/>
    <property type="match status" value="1"/>
</dbReference>
<evidence type="ECO:0000256" key="1">
    <source>
        <dbReference type="ARBA" id="ARBA00022857"/>
    </source>
</evidence>
<protein>
    <submittedName>
        <fullName evidence="3">NADPH:quinone reductase</fullName>
    </submittedName>
</protein>